<feature type="binding site" evidence="4">
    <location>
        <position position="7"/>
    </location>
    <ligand>
        <name>a divalent metal cation</name>
        <dbReference type="ChEBI" id="CHEBI:60240"/>
        <label>1</label>
    </ligand>
</feature>
<dbReference type="PANTHER" id="PTHR46124">
    <property type="entry name" value="D-AMINOACYL-TRNA DEACYLASE"/>
    <property type="match status" value="1"/>
</dbReference>
<keyword evidence="3" id="KW-0378">Hydrolase</keyword>
<comment type="similarity">
    <text evidence="1">Belongs to the metallo-dependent hydrolases superfamily. TatD-type hydrolase family.</text>
</comment>
<dbReference type="InterPro" id="IPR018228">
    <property type="entry name" value="DNase_TatD-rel_CS"/>
</dbReference>
<accession>A0A432XX62</accession>
<sequence length="257" mass="28830">MRIFDTHCHLDFAAFDDDRAQVIAAAQDLGVERFMLLGVAKQQFDRLINVSQDFSNSCYFSLGLHPYFIEQHEEHHLGALESYLEAILADTQTRCKAVGEIGLDVTCGKPELQQTLFKGQLKIAAEYQLPVILHHRKTLDELLKAVREASIQRGVVHAFSGSYEQAAAWADQGFKLGVGGTITYQRAKKTRDAISRIGAEHLVLETDAPDMPLCGYQGQRNEPKRVLEVLNSLSELLQTETNELADVLWKNSVELFN</sequence>
<dbReference type="GO" id="GO:0005829">
    <property type="term" value="C:cytosol"/>
    <property type="evidence" value="ECO:0007669"/>
    <property type="project" value="TreeGrafter"/>
</dbReference>
<dbReference type="EMBL" id="PIPV01000006">
    <property type="protein sequence ID" value="RUO53214.1"/>
    <property type="molecule type" value="Genomic_DNA"/>
</dbReference>
<evidence type="ECO:0000256" key="2">
    <source>
        <dbReference type="ARBA" id="ARBA00022723"/>
    </source>
</evidence>
<dbReference type="GO" id="GO:0016788">
    <property type="term" value="F:hydrolase activity, acting on ester bonds"/>
    <property type="evidence" value="ECO:0007669"/>
    <property type="project" value="InterPro"/>
</dbReference>
<feature type="binding site" evidence="4">
    <location>
        <position position="100"/>
    </location>
    <ligand>
        <name>a divalent metal cation</name>
        <dbReference type="ChEBI" id="CHEBI:60240"/>
        <label>1</label>
    </ligand>
</feature>
<evidence type="ECO:0000256" key="4">
    <source>
        <dbReference type="PIRSR" id="PIRSR005902-1"/>
    </source>
</evidence>
<dbReference type="GO" id="GO:0046872">
    <property type="term" value="F:metal ion binding"/>
    <property type="evidence" value="ECO:0007669"/>
    <property type="project" value="UniProtKB-KW"/>
</dbReference>
<feature type="binding site" evidence="4">
    <location>
        <position position="157"/>
    </location>
    <ligand>
        <name>a divalent metal cation</name>
        <dbReference type="ChEBI" id="CHEBI:60240"/>
        <label>2</label>
    </ligand>
</feature>
<name>A0A432XX62_9GAMM</name>
<dbReference type="Proteomes" id="UP000287330">
    <property type="component" value="Unassembled WGS sequence"/>
</dbReference>
<organism evidence="5 6">
    <name type="scientific">Idiomarina fontislapidosi</name>
    <dbReference type="NCBI Taxonomy" id="263723"/>
    <lineage>
        <taxon>Bacteria</taxon>
        <taxon>Pseudomonadati</taxon>
        <taxon>Pseudomonadota</taxon>
        <taxon>Gammaproteobacteria</taxon>
        <taxon>Alteromonadales</taxon>
        <taxon>Idiomarinaceae</taxon>
        <taxon>Idiomarina</taxon>
    </lineage>
</organism>
<dbReference type="OrthoDB" id="9810005at2"/>
<dbReference type="InterPro" id="IPR001130">
    <property type="entry name" value="TatD-like"/>
</dbReference>
<dbReference type="FunFam" id="3.20.20.140:FF:000005">
    <property type="entry name" value="TatD family hydrolase"/>
    <property type="match status" value="1"/>
</dbReference>
<evidence type="ECO:0000313" key="5">
    <source>
        <dbReference type="EMBL" id="RUO53214.1"/>
    </source>
</evidence>
<feature type="binding site" evidence="4">
    <location>
        <position position="9"/>
    </location>
    <ligand>
        <name>a divalent metal cation</name>
        <dbReference type="ChEBI" id="CHEBI:60240"/>
        <label>1</label>
    </ligand>
</feature>
<evidence type="ECO:0000313" key="6">
    <source>
        <dbReference type="Proteomes" id="UP000287330"/>
    </source>
</evidence>
<comment type="caution">
    <text evidence="5">The sequence shown here is derived from an EMBL/GenBank/DDBJ whole genome shotgun (WGS) entry which is preliminary data.</text>
</comment>
<feature type="binding site" evidence="4">
    <location>
        <position position="134"/>
    </location>
    <ligand>
        <name>a divalent metal cation</name>
        <dbReference type="ChEBI" id="CHEBI:60240"/>
        <label>2</label>
    </ligand>
</feature>
<keyword evidence="6" id="KW-1185">Reference proteome</keyword>
<dbReference type="CDD" id="cd01310">
    <property type="entry name" value="TatD_DNAse"/>
    <property type="match status" value="1"/>
</dbReference>
<dbReference type="RefSeq" id="WP_110574711.1">
    <property type="nucleotide sequence ID" value="NZ_PIPV01000006.1"/>
</dbReference>
<dbReference type="PANTHER" id="PTHR46124:SF3">
    <property type="entry name" value="HYDROLASE"/>
    <property type="match status" value="1"/>
</dbReference>
<dbReference type="PROSITE" id="PS01137">
    <property type="entry name" value="TATD_1"/>
    <property type="match status" value="1"/>
</dbReference>
<reference evidence="6" key="1">
    <citation type="journal article" date="2018" name="Front. Microbiol.">
        <title>Genome-Based Analysis Reveals the Taxonomy and Diversity of the Family Idiomarinaceae.</title>
        <authorList>
            <person name="Liu Y."/>
            <person name="Lai Q."/>
            <person name="Shao Z."/>
        </authorList>
    </citation>
    <scope>NUCLEOTIDE SEQUENCE [LARGE SCALE GENOMIC DNA]</scope>
    <source>
        <strain evidence="6">F23</strain>
    </source>
</reference>
<dbReference type="Pfam" id="PF01026">
    <property type="entry name" value="TatD_DNase"/>
    <property type="match status" value="1"/>
</dbReference>
<dbReference type="AlphaFoldDB" id="A0A432XX62"/>
<dbReference type="InterPro" id="IPR032466">
    <property type="entry name" value="Metal_Hydrolase"/>
</dbReference>
<evidence type="ECO:0000256" key="1">
    <source>
        <dbReference type="ARBA" id="ARBA00009275"/>
    </source>
</evidence>
<feature type="binding site" evidence="4">
    <location>
        <position position="207"/>
    </location>
    <ligand>
        <name>a divalent metal cation</name>
        <dbReference type="ChEBI" id="CHEBI:60240"/>
        <label>1</label>
    </ligand>
</feature>
<dbReference type="PROSITE" id="PS01090">
    <property type="entry name" value="TATD_2"/>
    <property type="match status" value="1"/>
</dbReference>
<keyword evidence="2 4" id="KW-0479">Metal-binding</keyword>
<gene>
    <name evidence="5" type="ORF">CWE25_08270</name>
</gene>
<protein>
    <submittedName>
        <fullName evidence="5">TatD family deoxyribonuclease</fullName>
    </submittedName>
</protein>
<dbReference type="Gene3D" id="3.20.20.140">
    <property type="entry name" value="Metal-dependent hydrolases"/>
    <property type="match status" value="1"/>
</dbReference>
<evidence type="ECO:0000256" key="3">
    <source>
        <dbReference type="ARBA" id="ARBA00022801"/>
    </source>
</evidence>
<dbReference type="PIRSF" id="PIRSF005902">
    <property type="entry name" value="DNase_TatD"/>
    <property type="match status" value="1"/>
</dbReference>
<proteinExistence type="inferred from homology"/>
<dbReference type="SUPFAM" id="SSF51556">
    <property type="entry name" value="Metallo-dependent hydrolases"/>
    <property type="match status" value="1"/>
</dbReference>